<keyword evidence="5 7" id="KW-1133">Transmembrane helix</keyword>
<dbReference type="Proteomes" id="UP001162891">
    <property type="component" value="Chromosome"/>
</dbReference>
<accession>A0ABN6MRE5</accession>
<dbReference type="NCBIfam" id="TIGR00544">
    <property type="entry name" value="lgt"/>
    <property type="match status" value="1"/>
</dbReference>
<reference evidence="9" key="1">
    <citation type="journal article" date="2022" name="Int. J. Syst. Evol. Microbiol.">
        <title>Anaeromyxobacter oryzae sp. nov., Anaeromyxobacter diazotrophicus sp. nov. and Anaeromyxobacter paludicola sp. nov., isolated from paddy soils.</title>
        <authorList>
            <person name="Itoh H."/>
            <person name="Xu Z."/>
            <person name="Mise K."/>
            <person name="Masuda Y."/>
            <person name="Ushijima N."/>
            <person name="Hayakawa C."/>
            <person name="Shiratori Y."/>
            <person name="Senoo K."/>
        </authorList>
    </citation>
    <scope>NUCLEOTIDE SEQUENCE [LARGE SCALE GENOMIC DNA]</scope>
    <source>
        <strain evidence="9">Red232</strain>
    </source>
</reference>
<evidence type="ECO:0000256" key="4">
    <source>
        <dbReference type="ARBA" id="ARBA00022692"/>
    </source>
</evidence>
<dbReference type="PANTHER" id="PTHR30589">
    <property type="entry name" value="PROLIPOPROTEIN DIACYLGLYCERYL TRANSFERASE"/>
    <property type="match status" value="1"/>
</dbReference>
<dbReference type="Pfam" id="PF01790">
    <property type="entry name" value="LGT"/>
    <property type="match status" value="1"/>
</dbReference>
<sequence length="360" mass="39218">MLPVLFRIVIPAGFGKPALVFVALAVVLARAVGYVRRSARDGEKVSFREALKGDAWVIGGLVVLAAALFRSGLLDGEIRLPVHAYGLLIATGFLAGIFLAQREARRRGQDGERIADLAFWILVAALVGSRVYFILVNFDDYFGPGRFLAVTPFGRMPRFLAVWEGGLVFYGGFIGAALTAFLYMRRHRMPFLAHADTLIPSVAIGHFFGRLGCFCAGCCWGGVAHGHLPWAARFPPESLAYQTFAARAHPADFLAPGGATTLPLHPTQLYESFGELGLFLLLVLLVRPRKRFHGQVLASWLLLYAVLRWTVETFRGDVERGVWLGLGAGQWTSLVIFAVGAALWAGLRRRQASLAPAGAV</sequence>
<comment type="pathway">
    <text evidence="7">Protein modification; lipoprotein biosynthesis (diacylglyceryl transfer).</text>
</comment>
<feature type="transmembrane region" description="Helical" evidence="7">
    <location>
        <begin position="55"/>
        <end position="74"/>
    </location>
</feature>
<feature type="transmembrane region" description="Helical" evidence="7">
    <location>
        <begin position="18"/>
        <end position="35"/>
    </location>
</feature>
<dbReference type="GO" id="GO:0016740">
    <property type="term" value="F:transferase activity"/>
    <property type="evidence" value="ECO:0007669"/>
    <property type="project" value="UniProtKB-KW"/>
</dbReference>
<dbReference type="PANTHER" id="PTHR30589:SF0">
    <property type="entry name" value="PHOSPHATIDYLGLYCEROL--PROLIPOPROTEIN DIACYLGLYCERYL TRANSFERASE"/>
    <property type="match status" value="1"/>
</dbReference>
<evidence type="ECO:0000256" key="5">
    <source>
        <dbReference type="ARBA" id="ARBA00022989"/>
    </source>
</evidence>
<dbReference type="EMBL" id="AP025591">
    <property type="protein sequence ID" value="BDG03531.1"/>
    <property type="molecule type" value="Genomic_DNA"/>
</dbReference>
<comment type="subcellular location">
    <subcellularLocation>
        <location evidence="7">Cell membrane</location>
        <topology evidence="7">Multi-pass membrane protein</topology>
    </subcellularLocation>
</comment>
<keyword evidence="6 7" id="KW-0472">Membrane</keyword>
<keyword evidence="4 7" id="KW-0812">Transmembrane</keyword>
<dbReference type="RefSeq" id="WP_248361617.1">
    <property type="nucleotide sequence ID" value="NZ_AP025591.1"/>
</dbReference>
<evidence type="ECO:0000256" key="1">
    <source>
        <dbReference type="ARBA" id="ARBA00007150"/>
    </source>
</evidence>
<gene>
    <name evidence="7 8" type="primary">lgt</name>
    <name evidence="8" type="ORF">AMOR_25270</name>
</gene>
<protein>
    <recommendedName>
        <fullName evidence="7">Phosphatidylglycerol--prolipoprotein diacylglyceryl transferase</fullName>
        <ecNumber evidence="7">2.5.1.145</ecNumber>
    </recommendedName>
</protein>
<name>A0ABN6MRE5_9BACT</name>
<comment type="function">
    <text evidence="7">Catalyzes the transfer of the diacylglyceryl group from phosphatidylglycerol to the sulfhydryl group of the N-terminal cysteine of a prolipoprotein, the first step in the formation of mature lipoproteins.</text>
</comment>
<evidence type="ECO:0000313" key="9">
    <source>
        <dbReference type="Proteomes" id="UP001162891"/>
    </source>
</evidence>
<evidence type="ECO:0000256" key="2">
    <source>
        <dbReference type="ARBA" id="ARBA00022475"/>
    </source>
</evidence>
<keyword evidence="3 7" id="KW-0808">Transferase</keyword>
<dbReference type="EC" id="2.5.1.145" evidence="7"/>
<feature type="transmembrane region" description="Helical" evidence="7">
    <location>
        <begin position="80"/>
        <end position="99"/>
    </location>
</feature>
<evidence type="ECO:0000313" key="8">
    <source>
        <dbReference type="EMBL" id="BDG03531.1"/>
    </source>
</evidence>
<feature type="transmembrane region" description="Helical" evidence="7">
    <location>
        <begin position="158"/>
        <end position="183"/>
    </location>
</feature>
<feature type="transmembrane region" description="Helical" evidence="7">
    <location>
        <begin position="292"/>
        <end position="311"/>
    </location>
</feature>
<evidence type="ECO:0000256" key="7">
    <source>
        <dbReference type="HAMAP-Rule" id="MF_01147"/>
    </source>
</evidence>
<dbReference type="HAMAP" id="MF_01147">
    <property type="entry name" value="Lgt"/>
    <property type="match status" value="1"/>
</dbReference>
<evidence type="ECO:0000256" key="3">
    <source>
        <dbReference type="ARBA" id="ARBA00022679"/>
    </source>
</evidence>
<comment type="catalytic activity">
    <reaction evidence="7">
        <text>L-cysteinyl-[prolipoprotein] + a 1,2-diacyl-sn-glycero-3-phospho-(1'-sn-glycerol) = an S-1,2-diacyl-sn-glyceryl-L-cysteinyl-[prolipoprotein] + sn-glycerol 1-phosphate + H(+)</text>
        <dbReference type="Rhea" id="RHEA:56712"/>
        <dbReference type="Rhea" id="RHEA-COMP:14679"/>
        <dbReference type="Rhea" id="RHEA-COMP:14680"/>
        <dbReference type="ChEBI" id="CHEBI:15378"/>
        <dbReference type="ChEBI" id="CHEBI:29950"/>
        <dbReference type="ChEBI" id="CHEBI:57685"/>
        <dbReference type="ChEBI" id="CHEBI:64716"/>
        <dbReference type="ChEBI" id="CHEBI:140658"/>
        <dbReference type="EC" id="2.5.1.145"/>
    </reaction>
</comment>
<proteinExistence type="inferred from homology"/>
<dbReference type="InterPro" id="IPR001640">
    <property type="entry name" value="Lgt"/>
</dbReference>
<keyword evidence="9" id="KW-1185">Reference proteome</keyword>
<feature type="transmembrane region" description="Helical" evidence="7">
    <location>
        <begin position="323"/>
        <end position="347"/>
    </location>
</feature>
<evidence type="ECO:0000256" key="6">
    <source>
        <dbReference type="ARBA" id="ARBA00023136"/>
    </source>
</evidence>
<feature type="transmembrane region" description="Helical" evidence="7">
    <location>
        <begin position="119"/>
        <end position="138"/>
    </location>
</feature>
<organism evidence="8 9">
    <name type="scientific">Anaeromyxobacter oryzae</name>
    <dbReference type="NCBI Taxonomy" id="2918170"/>
    <lineage>
        <taxon>Bacteria</taxon>
        <taxon>Pseudomonadati</taxon>
        <taxon>Myxococcota</taxon>
        <taxon>Myxococcia</taxon>
        <taxon>Myxococcales</taxon>
        <taxon>Cystobacterineae</taxon>
        <taxon>Anaeromyxobacteraceae</taxon>
        <taxon>Anaeromyxobacter</taxon>
    </lineage>
</organism>
<comment type="similarity">
    <text evidence="1 7">Belongs to the Lgt family.</text>
</comment>
<keyword evidence="2 7" id="KW-1003">Cell membrane</keyword>
<feature type="binding site" evidence="7">
    <location>
        <position position="210"/>
    </location>
    <ligand>
        <name>a 1,2-diacyl-sn-glycero-3-phospho-(1'-sn-glycerol)</name>
        <dbReference type="ChEBI" id="CHEBI:64716"/>
    </ligand>
</feature>